<dbReference type="PANTHER" id="PTHR45036">
    <property type="entry name" value="METHYLTRANSFERASE LIKE 7B"/>
    <property type="match status" value="1"/>
</dbReference>
<feature type="domain" description="Methyltransferase type 11" evidence="1">
    <location>
        <begin position="77"/>
        <end position="174"/>
    </location>
</feature>
<dbReference type="InterPro" id="IPR052356">
    <property type="entry name" value="Thiol_S-MT"/>
</dbReference>
<dbReference type="CDD" id="cd02440">
    <property type="entry name" value="AdoMet_MTases"/>
    <property type="match status" value="1"/>
</dbReference>
<feature type="domain" description="Methyltransferase type 11" evidence="1">
    <location>
        <begin position="253"/>
        <end position="312"/>
    </location>
</feature>
<keyword evidence="3" id="KW-1185">Reference proteome</keyword>
<dbReference type="InterPro" id="IPR029063">
    <property type="entry name" value="SAM-dependent_MTases_sf"/>
</dbReference>
<dbReference type="Proteomes" id="UP001178461">
    <property type="component" value="Chromosome 2"/>
</dbReference>
<dbReference type="EMBL" id="OX395127">
    <property type="protein sequence ID" value="CAI5765377.1"/>
    <property type="molecule type" value="Genomic_DNA"/>
</dbReference>
<gene>
    <name evidence="2" type="ORF">PODLI_1B039535</name>
</gene>
<evidence type="ECO:0000313" key="3">
    <source>
        <dbReference type="Proteomes" id="UP001178461"/>
    </source>
</evidence>
<dbReference type="SUPFAM" id="SSF53335">
    <property type="entry name" value="S-adenosyl-L-methionine-dependent methyltransferases"/>
    <property type="match status" value="2"/>
</dbReference>
<evidence type="ECO:0000313" key="2">
    <source>
        <dbReference type="EMBL" id="CAI5765377.1"/>
    </source>
</evidence>
<reference evidence="2" key="1">
    <citation type="submission" date="2022-12" db="EMBL/GenBank/DDBJ databases">
        <authorList>
            <person name="Alioto T."/>
            <person name="Alioto T."/>
            <person name="Gomez Garrido J."/>
        </authorList>
    </citation>
    <scope>NUCLEOTIDE SEQUENCE</scope>
</reference>
<dbReference type="GO" id="GO:0008757">
    <property type="term" value="F:S-adenosylmethionine-dependent methyltransferase activity"/>
    <property type="evidence" value="ECO:0007669"/>
    <property type="project" value="InterPro"/>
</dbReference>
<organism evidence="2 3">
    <name type="scientific">Podarcis lilfordi</name>
    <name type="common">Lilford's wall lizard</name>
    <dbReference type="NCBI Taxonomy" id="74358"/>
    <lineage>
        <taxon>Eukaryota</taxon>
        <taxon>Metazoa</taxon>
        <taxon>Chordata</taxon>
        <taxon>Craniata</taxon>
        <taxon>Vertebrata</taxon>
        <taxon>Euteleostomi</taxon>
        <taxon>Lepidosauria</taxon>
        <taxon>Squamata</taxon>
        <taxon>Bifurcata</taxon>
        <taxon>Unidentata</taxon>
        <taxon>Episquamata</taxon>
        <taxon>Laterata</taxon>
        <taxon>Lacertibaenia</taxon>
        <taxon>Lacertidae</taxon>
        <taxon>Podarcis</taxon>
    </lineage>
</organism>
<protein>
    <submittedName>
        <fullName evidence="2">7A</fullName>
    </submittedName>
</protein>
<dbReference type="InterPro" id="IPR013216">
    <property type="entry name" value="Methyltransf_11"/>
</dbReference>
<proteinExistence type="predicted"/>
<dbReference type="Gene3D" id="3.40.50.150">
    <property type="entry name" value="Vaccinia Virus protein VP39"/>
    <property type="match status" value="2"/>
</dbReference>
<dbReference type="AlphaFoldDB" id="A0AA35JSJ8"/>
<dbReference type="PANTHER" id="PTHR45036:SF1">
    <property type="entry name" value="METHYLTRANSFERASE LIKE 7A"/>
    <property type="match status" value="1"/>
</dbReference>
<name>A0AA35JSJ8_9SAUR</name>
<evidence type="ECO:0000259" key="1">
    <source>
        <dbReference type="Pfam" id="PF08241"/>
    </source>
</evidence>
<dbReference type="Pfam" id="PF08241">
    <property type="entry name" value="Methyltransf_11"/>
    <property type="match status" value="2"/>
</dbReference>
<dbReference type="FunFam" id="3.40.50.150:FF:000269">
    <property type="entry name" value="Methyltransferase-like protein 7A"/>
    <property type="match status" value="1"/>
</dbReference>
<sequence length="384" mass="43614">MEATCLVVLLRFCVQILAFPAYLLWYLGIWEPLCKKLFPYFMAVVTICYNKHMSDKTKEMFSNLKDFASPTGALTLLEIGAGTGSNFQFYPMGCKIICTDPNPNFQKFLDKSLAENPHVQVERCLVAPAEDLHQVPAASVDVVVSTLVLCSVKNPEQVMKEVLRVLRPGGAFYFLEHVAGAPSSWTLFWQQIYDPTWICLFDGCHLARETWNDLEKAGFSELKLRHIHAPLKWHPTRPHIIGYAKFLNKSLAENPHVQVERCLVAPAEDLHQVPAASVDVVVSTLVLCSVKSPEQVMKEVLWVLRPGSAFYFLEHVAGAPSSWTLFWQQIYDPTWICLFDGCHLARETWNDLEKAGFSELKLRHIHAPLKWHPTRPHIIGYAVK</sequence>
<accession>A0AA35JSJ8</accession>